<dbReference type="Pfam" id="PF03357">
    <property type="entry name" value="Snf7"/>
    <property type="match status" value="1"/>
</dbReference>
<keyword evidence="3" id="KW-0967">Endosome</keyword>
<dbReference type="OrthoDB" id="5592979at2759"/>
<accession>A0A2H8TUT1</accession>
<gene>
    <name evidence="7" type="primary">chmp4b</name>
</gene>
<evidence type="ECO:0000313" key="7">
    <source>
        <dbReference type="EMBL" id="MBW18033.1"/>
    </source>
</evidence>
<feature type="coiled-coil region" evidence="5">
    <location>
        <begin position="151"/>
        <end position="178"/>
    </location>
</feature>
<dbReference type="GO" id="GO:0009898">
    <property type="term" value="C:cytoplasmic side of plasma membrane"/>
    <property type="evidence" value="ECO:0007669"/>
    <property type="project" value="TreeGrafter"/>
</dbReference>
<comment type="subcellular location">
    <subcellularLocation>
        <location evidence="1">Late endosome</location>
    </subcellularLocation>
</comment>
<dbReference type="FunFam" id="1.10.287.1060:FF:000001">
    <property type="entry name" value="Charged multivesicular body protein 4b"/>
    <property type="match status" value="1"/>
</dbReference>
<feature type="region of interest" description="Disordered" evidence="6">
    <location>
        <begin position="1"/>
        <end position="24"/>
    </location>
</feature>
<evidence type="ECO:0000256" key="2">
    <source>
        <dbReference type="ARBA" id="ARBA00006190"/>
    </source>
</evidence>
<dbReference type="GO" id="GO:0005771">
    <property type="term" value="C:multivesicular body"/>
    <property type="evidence" value="ECO:0007669"/>
    <property type="project" value="TreeGrafter"/>
</dbReference>
<organism evidence="7">
    <name type="scientific">Melanaphis sacchari</name>
    <dbReference type="NCBI Taxonomy" id="742174"/>
    <lineage>
        <taxon>Eukaryota</taxon>
        <taxon>Metazoa</taxon>
        <taxon>Ecdysozoa</taxon>
        <taxon>Arthropoda</taxon>
        <taxon>Hexapoda</taxon>
        <taxon>Insecta</taxon>
        <taxon>Pterygota</taxon>
        <taxon>Neoptera</taxon>
        <taxon>Paraneoptera</taxon>
        <taxon>Hemiptera</taxon>
        <taxon>Sternorrhyncha</taxon>
        <taxon>Aphidomorpha</taxon>
        <taxon>Aphidoidea</taxon>
        <taxon>Aphididae</taxon>
        <taxon>Aphidini</taxon>
        <taxon>Melanaphis</taxon>
    </lineage>
</organism>
<feature type="compositionally biased region" description="Basic and acidic residues" evidence="6">
    <location>
        <begin position="10"/>
        <end position="24"/>
    </location>
</feature>
<dbReference type="GO" id="GO:0006900">
    <property type="term" value="P:vesicle budding from membrane"/>
    <property type="evidence" value="ECO:0007669"/>
    <property type="project" value="TreeGrafter"/>
</dbReference>
<reference evidence="7" key="1">
    <citation type="submission" date="2017-10" db="EMBL/GenBank/DDBJ databases">
        <title>Transcriptome Assembly of Sugarcane Aphid Adults.</title>
        <authorList>
            <person name="Scully E.D."/>
            <person name="Palmer N.A."/>
            <person name="Geib S.M."/>
            <person name="Sarath G."/>
            <person name="Sattler S.E."/>
        </authorList>
    </citation>
    <scope>NUCLEOTIDE SEQUENCE</scope>
    <source>
        <tissue evidence="7">Whole body</tissue>
    </source>
</reference>
<name>A0A2H8TUT1_9HEMI</name>
<proteinExistence type="inferred from homology"/>
<dbReference type="GO" id="GO:0032511">
    <property type="term" value="P:late endosome to vacuole transport via multivesicular body sorting pathway"/>
    <property type="evidence" value="ECO:0007669"/>
    <property type="project" value="TreeGrafter"/>
</dbReference>
<evidence type="ECO:0000256" key="5">
    <source>
        <dbReference type="SAM" id="Coils"/>
    </source>
</evidence>
<dbReference type="GO" id="GO:0000815">
    <property type="term" value="C:ESCRT III complex"/>
    <property type="evidence" value="ECO:0007669"/>
    <property type="project" value="TreeGrafter"/>
</dbReference>
<evidence type="ECO:0000256" key="6">
    <source>
        <dbReference type="SAM" id="MobiDB-lite"/>
    </source>
</evidence>
<comment type="similarity">
    <text evidence="2">Belongs to the SNF7 family.</text>
</comment>
<protein>
    <submittedName>
        <fullName evidence="7">Charged multivesicular body protein 4b</fullName>
    </submittedName>
</protein>
<dbReference type="Gene3D" id="6.10.250.1710">
    <property type="match status" value="1"/>
</dbReference>
<dbReference type="InterPro" id="IPR005024">
    <property type="entry name" value="Snf7_fam"/>
</dbReference>
<dbReference type="AlphaFoldDB" id="A0A2H8TUT1"/>
<sequence length="223" mass="24897">MSFLGKLFGSKKEEKGPSTEDAIQKLRSTEEMLIKKQEFLEKKIEQEVAIAKKNGTTNKRAALQALKRKKRYEQQLAQIDGTMLTIEQQREALEGANTNTAVLTTMKTAADALKSAHQNMNVDDVHNMMDDIAESQDLSKEISEAISNPVAFGTDVDEDELQKELEELEQEELDKELLNTGKTPVNDLPTPAVPTFDPSGRGKAKTKVEEDDDEMKELANWAS</sequence>
<evidence type="ECO:0000256" key="3">
    <source>
        <dbReference type="ARBA" id="ARBA00022753"/>
    </source>
</evidence>
<dbReference type="EMBL" id="GFXV01006228">
    <property type="protein sequence ID" value="MBW18033.1"/>
    <property type="molecule type" value="Transcribed_RNA"/>
</dbReference>
<keyword evidence="4 5" id="KW-0175">Coiled coil</keyword>
<dbReference type="Gene3D" id="1.10.287.1060">
    <property type="entry name" value="ESAT-6-like"/>
    <property type="match status" value="1"/>
</dbReference>
<dbReference type="PANTHER" id="PTHR22761">
    <property type="entry name" value="CHARGED MULTIVESICULAR BODY PROTEIN"/>
    <property type="match status" value="1"/>
</dbReference>
<evidence type="ECO:0000256" key="4">
    <source>
        <dbReference type="ARBA" id="ARBA00023054"/>
    </source>
</evidence>
<feature type="region of interest" description="Disordered" evidence="6">
    <location>
        <begin position="179"/>
        <end position="223"/>
    </location>
</feature>
<dbReference type="PANTHER" id="PTHR22761:SF10">
    <property type="entry name" value="GH13992P"/>
    <property type="match status" value="1"/>
</dbReference>
<evidence type="ECO:0000256" key="1">
    <source>
        <dbReference type="ARBA" id="ARBA00004603"/>
    </source>
</evidence>